<keyword evidence="2 7" id="KW-0813">Transport</keyword>
<gene>
    <name evidence="7 9" type="primary">msrQ</name>
    <name evidence="9" type="ORF">GCM10011332_06520</name>
</gene>
<comment type="cofactor">
    <cofactor evidence="7">
        <name>heme b</name>
        <dbReference type="ChEBI" id="CHEBI:60344"/>
    </cofactor>
    <text evidence="7">Binds 1 heme b (iron(II)-protoporphyrin IX) group per subunit.</text>
</comment>
<accession>A0A917BTY3</accession>
<keyword evidence="10" id="KW-1185">Reference proteome</keyword>
<dbReference type="GO" id="GO:0009055">
    <property type="term" value="F:electron transfer activity"/>
    <property type="evidence" value="ECO:0007669"/>
    <property type="project" value="UniProtKB-UniRule"/>
</dbReference>
<feature type="transmembrane region" description="Helical" evidence="7">
    <location>
        <begin position="112"/>
        <end position="130"/>
    </location>
</feature>
<keyword evidence="6 7" id="KW-0472">Membrane</keyword>
<keyword evidence="5 7" id="KW-0408">Iron</keyword>
<feature type="transmembrane region" description="Helical" evidence="7">
    <location>
        <begin position="12"/>
        <end position="29"/>
    </location>
</feature>
<dbReference type="GO" id="GO:0020037">
    <property type="term" value="F:heme binding"/>
    <property type="evidence" value="ECO:0007669"/>
    <property type="project" value="UniProtKB-UniRule"/>
</dbReference>
<keyword evidence="7" id="KW-0249">Electron transport</keyword>
<keyword evidence="3 7" id="KW-0812">Transmembrane</keyword>
<evidence type="ECO:0000256" key="1">
    <source>
        <dbReference type="ARBA" id="ARBA00004141"/>
    </source>
</evidence>
<reference evidence="9" key="1">
    <citation type="journal article" date="2014" name="Int. J. Syst. Evol. Microbiol.">
        <title>Complete genome sequence of Corynebacterium casei LMG S-19264T (=DSM 44701T), isolated from a smear-ripened cheese.</title>
        <authorList>
            <consortium name="US DOE Joint Genome Institute (JGI-PGF)"/>
            <person name="Walter F."/>
            <person name="Albersmeier A."/>
            <person name="Kalinowski J."/>
            <person name="Ruckert C."/>
        </authorList>
    </citation>
    <scope>NUCLEOTIDE SEQUENCE</scope>
    <source>
        <strain evidence="9">CGMCC 1.15254</strain>
    </source>
</reference>
<keyword evidence="4 7" id="KW-1133">Transmembrane helix</keyword>
<dbReference type="AlphaFoldDB" id="A0A917BTY3"/>
<dbReference type="InterPro" id="IPR022837">
    <property type="entry name" value="MsrQ-like"/>
</dbReference>
<evidence type="ECO:0000256" key="7">
    <source>
        <dbReference type="HAMAP-Rule" id="MF_01207"/>
    </source>
</evidence>
<dbReference type="Proteomes" id="UP000632498">
    <property type="component" value="Unassembled WGS sequence"/>
</dbReference>
<evidence type="ECO:0000259" key="8">
    <source>
        <dbReference type="Pfam" id="PF01794"/>
    </source>
</evidence>
<feature type="domain" description="Ferric oxidoreductase" evidence="8">
    <location>
        <begin position="51"/>
        <end position="160"/>
    </location>
</feature>
<dbReference type="GO" id="GO:0010181">
    <property type="term" value="F:FMN binding"/>
    <property type="evidence" value="ECO:0007669"/>
    <property type="project" value="UniProtKB-UniRule"/>
</dbReference>
<comment type="subunit">
    <text evidence="7">Heterodimer of a catalytic subunit (MsrP) and a heme-binding subunit (MsrQ).</text>
</comment>
<sequence>MAGKRKIPIKPFVFLVCLLPAFWLVYGIFTGTLGANPIETILRDLGDWTLRFLLLGLAISTVRRLMGWAWVMRYRRMIGLFAFFYAFLHLAVYIGIDHFFDWATIWKDIVKRPYITIGMTALLLLIPLAVTSPKIMVRKLGGARWKKLHKLVYPIAIMGVVHFYLLVKADVREPLIYGGILLFLLGERLYRRYGESFQFAKSIR</sequence>
<keyword evidence="7" id="KW-0349">Heme</keyword>
<dbReference type="PANTHER" id="PTHR36964:SF1">
    <property type="entry name" value="PROTEIN-METHIONINE-SULFOXIDE REDUCTASE HEME-BINDING SUBUNIT MSRQ"/>
    <property type="match status" value="1"/>
</dbReference>
<organism evidence="9 10">
    <name type="scientific">Terasakiella brassicae</name>
    <dbReference type="NCBI Taxonomy" id="1634917"/>
    <lineage>
        <taxon>Bacteria</taxon>
        <taxon>Pseudomonadati</taxon>
        <taxon>Pseudomonadota</taxon>
        <taxon>Alphaproteobacteria</taxon>
        <taxon>Rhodospirillales</taxon>
        <taxon>Terasakiellaceae</taxon>
        <taxon>Terasakiella</taxon>
    </lineage>
</organism>
<comment type="cofactor">
    <cofactor evidence="7">
        <name>FMN</name>
        <dbReference type="ChEBI" id="CHEBI:58210"/>
    </cofactor>
    <text evidence="7">Binds 1 FMN per subunit.</text>
</comment>
<dbReference type="Pfam" id="PF01794">
    <property type="entry name" value="Ferric_reduct"/>
    <property type="match status" value="1"/>
</dbReference>
<reference evidence="9" key="2">
    <citation type="submission" date="2020-09" db="EMBL/GenBank/DDBJ databases">
        <authorList>
            <person name="Sun Q."/>
            <person name="Zhou Y."/>
        </authorList>
    </citation>
    <scope>NUCLEOTIDE SEQUENCE</scope>
    <source>
        <strain evidence="9">CGMCC 1.15254</strain>
    </source>
</reference>
<evidence type="ECO:0000256" key="3">
    <source>
        <dbReference type="ARBA" id="ARBA00022692"/>
    </source>
</evidence>
<comment type="caution">
    <text evidence="9">The sequence shown here is derived from an EMBL/GenBank/DDBJ whole genome shotgun (WGS) entry which is preliminary data.</text>
</comment>
<dbReference type="HAMAP" id="MF_01207">
    <property type="entry name" value="MsrQ"/>
    <property type="match status" value="1"/>
</dbReference>
<dbReference type="PANTHER" id="PTHR36964">
    <property type="entry name" value="PROTEIN-METHIONINE-SULFOXIDE REDUCTASE HEME-BINDING SUBUNIT MSRQ"/>
    <property type="match status" value="1"/>
</dbReference>
<dbReference type="GO" id="GO:0005886">
    <property type="term" value="C:plasma membrane"/>
    <property type="evidence" value="ECO:0007669"/>
    <property type="project" value="UniProtKB-SubCell"/>
</dbReference>
<protein>
    <recommendedName>
        <fullName evidence="7">Protein-methionine-sulfoxide reductase heme-binding subunit MsrQ</fullName>
    </recommendedName>
    <alternativeName>
        <fullName evidence="7">Flavocytochrome MsrQ</fullName>
    </alternativeName>
</protein>
<dbReference type="GO" id="GO:0046872">
    <property type="term" value="F:metal ion binding"/>
    <property type="evidence" value="ECO:0007669"/>
    <property type="project" value="UniProtKB-KW"/>
</dbReference>
<feature type="transmembrane region" description="Helical" evidence="7">
    <location>
        <begin position="78"/>
        <end position="100"/>
    </location>
</feature>
<dbReference type="EMBL" id="BMHV01000004">
    <property type="protein sequence ID" value="GGF55786.1"/>
    <property type="molecule type" value="Genomic_DNA"/>
</dbReference>
<feature type="transmembrane region" description="Helical" evidence="7">
    <location>
        <begin position="151"/>
        <end position="169"/>
    </location>
</feature>
<keyword evidence="7" id="KW-0288">FMN</keyword>
<dbReference type="NCBIfam" id="NF003833">
    <property type="entry name" value="PRK05419.1-5"/>
    <property type="match status" value="1"/>
</dbReference>
<comment type="function">
    <text evidence="7">Part of the MsrPQ system that repairs oxidized periplasmic proteins containing methionine sulfoxide residues (Met-O), using respiratory chain electrons. Thus protects these proteins from oxidative-stress damage caused by reactive species of oxygen and chlorine generated by the host defense mechanisms. MsrPQ is essential for the maintenance of envelope integrity under bleach stress, rescuing a wide series of structurally unrelated periplasmic proteins from methionine oxidation. MsrQ provides electrons for reduction to the reductase catalytic subunit MsrP, using the quinone pool of the respiratory chain.</text>
</comment>
<evidence type="ECO:0000313" key="9">
    <source>
        <dbReference type="EMBL" id="GGF55786.1"/>
    </source>
</evidence>
<evidence type="ECO:0000313" key="10">
    <source>
        <dbReference type="Proteomes" id="UP000632498"/>
    </source>
</evidence>
<evidence type="ECO:0000256" key="4">
    <source>
        <dbReference type="ARBA" id="ARBA00022989"/>
    </source>
</evidence>
<keyword evidence="7" id="KW-1003">Cell membrane</keyword>
<comment type="caution">
    <text evidence="7">Lacks conserved residue(s) required for the propagation of feature annotation.</text>
</comment>
<evidence type="ECO:0000256" key="6">
    <source>
        <dbReference type="ARBA" id="ARBA00023136"/>
    </source>
</evidence>
<dbReference type="RefSeq" id="WP_188661570.1">
    <property type="nucleotide sequence ID" value="NZ_BMHV01000004.1"/>
</dbReference>
<name>A0A917BTY3_9PROT</name>
<dbReference type="GO" id="GO:0030091">
    <property type="term" value="P:protein repair"/>
    <property type="evidence" value="ECO:0007669"/>
    <property type="project" value="UniProtKB-UniRule"/>
</dbReference>
<keyword evidence="7" id="KW-0479">Metal-binding</keyword>
<dbReference type="InterPro" id="IPR013130">
    <property type="entry name" value="Fe3_Rdtase_TM_dom"/>
</dbReference>
<feature type="transmembrane region" description="Helical" evidence="7">
    <location>
        <begin position="49"/>
        <end position="66"/>
    </location>
</feature>
<proteinExistence type="inferred from homology"/>
<dbReference type="GO" id="GO:0016679">
    <property type="term" value="F:oxidoreductase activity, acting on diphenols and related substances as donors"/>
    <property type="evidence" value="ECO:0007669"/>
    <property type="project" value="TreeGrafter"/>
</dbReference>
<evidence type="ECO:0000256" key="5">
    <source>
        <dbReference type="ARBA" id="ARBA00023004"/>
    </source>
</evidence>
<keyword evidence="7" id="KW-0285">Flavoprotein</keyword>
<evidence type="ECO:0000256" key="2">
    <source>
        <dbReference type="ARBA" id="ARBA00022448"/>
    </source>
</evidence>
<comment type="similarity">
    <text evidence="7">Belongs to the MsrQ family.</text>
</comment>
<comment type="subcellular location">
    <subcellularLocation>
        <location evidence="7">Cell membrane</location>
        <topology evidence="7">Multi-pass membrane protein</topology>
    </subcellularLocation>
    <subcellularLocation>
        <location evidence="1">Membrane</location>
        <topology evidence="1">Multi-pass membrane protein</topology>
    </subcellularLocation>
</comment>